<name>A0A2M4CFP1_9DIPT</name>
<sequence length="66" mass="7752">MVRVRLTRIVWIELLQQLTRTRYPGCKLGITFQQCAEVGYDFVVRTGCPHRYLIEQLAQISSRKVL</sequence>
<organism evidence="1">
    <name type="scientific">Anopheles marajoara</name>
    <dbReference type="NCBI Taxonomy" id="58244"/>
    <lineage>
        <taxon>Eukaryota</taxon>
        <taxon>Metazoa</taxon>
        <taxon>Ecdysozoa</taxon>
        <taxon>Arthropoda</taxon>
        <taxon>Hexapoda</taxon>
        <taxon>Insecta</taxon>
        <taxon>Pterygota</taxon>
        <taxon>Neoptera</taxon>
        <taxon>Endopterygota</taxon>
        <taxon>Diptera</taxon>
        <taxon>Nematocera</taxon>
        <taxon>Culicoidea</taxon>
        <taxon>Culicidae</taxon>
        <taxon>Anophelinae</taxon>
        <taxon>Anopheles</taxon>
    </lineage>
</organism>
<accession>A0A2M4CFP1</accession>
<proteinExistence type="predicted"/>
<dbReference type="EMBL" id="GGFJ01015011">
    <property type="protein sequence ID" value="MBW64152.1"/>
    <property type="molecule type" value="Transcribed_RNA"/>
</dbReference>
<dbReference type="AlphaFoldDB" id="A0A2M4CFP1"/>
<protein>
    <submittedName>
        <fullName evidence="1">Putative secreted protein</fullName>
    </submittedName>
</protein>
<evidence type="ECO:0000313" key="1">
    <source>
        <dbReference type="EMBL" id="MBW64152.1"/>
    </source>
</evidence>
<reference evidence="1" key="1">
    <citation type="submission" date="2018-01" db="EMBL/GenBank/DDBJ databases">
        <title>An insight into the sialome of Amazonian anophelines.</title>
        <authorList>
            <person name="Ribeiro J.M."/>
            <person name="Scarpassa V."/>
            <person name="Calvo E."/>
        </authorList>
    </citation>
    <scope>NUCLEOTIDE SEQUENCE</scope>
    <source>
        <tissue evidence="1">Salivary glands</tissue>
    </source>
</reference>